<protein>
    <recommendedName>
        <fullName evidence="1">DUF8033 domain-containing protein</fullName>
    </recommendedName>
</protein>
<gene>
    <name evidence="2" type="ORF">GCM10017557_33870</name>
</gene>
<name>A0A7G1NZA0_9ACTN</name>
<sequence length="205" mass="22807">MALSVPVFGEDRTMPKFATRSWSVRRALAAREPFNTYGALRATNERSYCVGLLPEPWADRYRSDADAGRIVYQVFSYSTPIAWVLDDGTAVVPQVRYSRTTTGHQGLLYALDKTPSSFPQDTPREPVFAPGQAPGSWEWPRADDYPVGGEGPNARGWVSRLDRPERPVHVDFAPVRMEYSESYSVRQGWATSYDVGPASGVEQAA</sequence>
<proteinExistence type="predicted"/>
<dbReference type="KEGG" id="sgm:GCM10017557_33870"/>
<feature type="domain" description="DUF8033" evidence="1">
    <location>
        <begin position="73"/>
        <end position="108"/>
    </location>
</feature>
<dbReference type="EMBL" id="AP023440">
    <property type="protein sequence ID" value="BCL28528.1"/>
    <property type="molecule type" value="Genomic_DNA"/>
</dbReference>
<dbReference type="AlphaFoldDB" id="A0A7G1NZA0"/>
<accession>A0A7G1NZA0</accession>
<evidence type="ECO:0000259" key="1">
    <source>
        <dbReference type="Pfam" id="PF26096"/>
    </source>
</evidence>
<keyword evidence="3" id="KW-1185">Reference proteome</keyword>
<evidence type="ECO:0000313" key="2">
    <source>
        <dbReference type="EMBL" id="BCL28528.1"/>
    </source>
</evidence>
<evidence type="ECO:0000313" key="3">
    <source>
        <dbReference type="Proteomes" id="UP000516444"/>
    </source>
</evidence>
<organism evidence="2 3">
    <name type="scientific">Streptomyces aurantiacus</name>
    <dbReference type="NCBI Taxonomy" id="47760"/>
    <lineage>
        <taxon>Bacteria</taxon>
        <taxon>Bacillati</taxon>
        <taxon>Actinomycetota</taxon>
        <taxon>Actinomycetes</taxon>
        <taxon>Kitasatosporales</taxon>
        <taxon>Streptomycetaceae</taxon>
        <taxon>Streptomyces</taxon>
        <taxon>Streptomyces aurantiacus group</taxon>
    </lineage>
</organism>
<dbReference type="Proteomes" id="UP000516444">
    <property type="component" value="Chromosome"/>
</dbReference>
<dbReference type="Pfam" id="PF26096">
    <property type="entry name" value="DUF8033"/>
    <property type="match status" value="1"/>
</dbReference>
<reference evidence="2 3" key="1">
    <citation type="journal article" date="2014" name="Int. J. Syst. Evol. Microbiol.">
        <title>Complete genome sequence of Corynebacterium casei LMG S-19264T (=DSM 44701T), isolated from a smear-ripened cheese.</title>
        <authorList>
            <consortium name="US DOE Joint Genome Institute (JGI-PGF)"/>
            <person name="Walter F."/>
            <person name="Albersmeier A."/>
            <person name="Kalinowski J."/>
            <person name="Ruckert C."/>
        </authorList>
    </citation>
    <scope>NUCLEOTIDE SEQUENCE [LARGE SCALE GENOMIC DNA]</scope>
    <source>
        <strain evidence="2 3">JCM 4677</strain>
    </source>
</reference>
<dbReference type="InterPro" id="IPR058346">
    <property type="entry name" value="DUF8033"/>
</dbReference>